<evidence type="ECO:0000256" key="3">
    <source>
        <dbReference type="ARBA" id="ARBA00005708"/>
    </source>
</evidence>
<dbReference type="Gene3D" id="3.30.1130.10">
    <property type="match status" value="1"/>
</dbReference>
<dbReference type="InterPro" id="IPR006157">
    <property type="entry name" value="FolB_dom"/>
</dbReference>
<evidence type="ECO:0000256" key="6">
    <source>
        <dbReference type="RuleBase" id="RU362079"/>
    </source>
</evidence>
<dbReference type="UniPathway" id="UPA00077">
    <property type="reaction ID" value="UER00154"/>
</dbReference>
<organism evidence="8 9">
    <name type="scientific">Thermacetogenium phaeum</name>
    <dbReference type="NCBI Taxonomy" id="85874"/>
    <lineage>
        <taxon>Bacteria</taxon>
        <taxon>Bacillati</taxon>
        <taxon>Bacillota</taxon>
        <taxon>Clostridia</taxon>
        <taxon>Thermoanaerobacterales</taxon>
        <taxon>Thermoanaerobacteraceae</taxon>
        <taxon>Thermacetogenium</taxon>
    </lineage>
</organism>
<dbReference type="EC" id="4.1.2.25" evidence="6"/>
<evidence type="ECO:0000259" key="7">
    <source>
        <dbReference type="SMART" id="SM00905"/>
    </source>
</evidence>
<comment type="caution">
    <text evidence="8">The sequence shown here is derived from an EMBL/GenBank/DDBJ whole genome shotgun (WGS) entry which is preliminary data.</text>
</comment>
<comment type="catalytic activity">
    <reaction evidence="1 6">
        <text>7,8-dihydroneopterin = 6-hydroxymethyl-7,8-dihydropterin + glycolaldehyde</text>
        <dbReference type="Rhea" id="RHEA:10540"/>
        <dbReference type="ChEBI" id="CHEBI:17001"/>
        <dbReference type="ChEBI" id="CHEBI:17071"/>
        <dbReference type="ChEBI" id="CHEBI:44841"/>
        <dbReference type="EC" id="4.1.2.25"/>
    </reaction>
</comment>
<keyword evidence="4 6" id="KW-0289">Folate biosynthesis</keyword>
<accession>A0A101FG07</accession>
<dbReference type="PATRIC" id="fig|85874.4.peg.345"/>
<dbReference type="GO" id="GO:0046656">
    <property type="term" value="P:folic acid biosynthetic process"/>
    <property type="evidence" value="ECO:0007669"/>
    <property type="project" value="UniProtKB-UniRule"/>
</dbReference>
<dbReference type="FunFam" id="3.30.1130.10:FF:000003">
    <property type="entry name" value="7,8-dihydroneopterin aldolase"/>
    <property type="match status" value="1"/>
</dbReference>
<dbReference type="NCBIfam" id="TIGR00525">
    <property type="entry name" value="folB"/>
    <property type="match status" value="1"/>
</dbReference>
<dbReference type="EMBL" id="LGFO01000116">
    <property type="protein sequence ID" value="KUK36327.1"/>
    <property type="molecule type" value="Genomic_DNA"/>
</dbReference>
<dbReference type="CDD" id="cd00534">
    <property type="entry name" value="DHNA_DHNTPE"/>
    <property type="match status" value="1"/>
</dbReference>
<name>A0A101FG07_9THEO</name>
<dbReference type="AlphaFoldDB" id="A0A101FG07"/>
<dbReference type="SMART" id="SM00905">
    <property type="entry name" value="FolB"/>
    <property type="match status" value="1"/>
</dbReference>
<evidence type="ECO:0000256" key="2">
    <source>
        <dbReference type="ARBA" id="ARBA00005013"/>
    </source>
</evidence>
<evidence type="ECO:0000313" key="9">
    <source>
        <dbReference type="Proteomes" id="UP000053326"/>
    </source>
</evidence>
<keyword evidence="5 6" id="KW-0456">Lyase</keyword>
<comment type="pathway">
    <text evidence="2 6">Cofactor biosynthesis; tetrahydrofolate biosynthesis; 2-amino-4-hydroxy-6-hydroxymethyl-7,8-dihydropteridine diphosphate from 7,8-dihydroneopterin triphosphate: step 3/4.</text>
</comment>
<dbReference type="InterPro" id="IPR043133">
    <property type="entry name" value="GTP-CH-I_C/QueF"/>
</dbReference>
<dbReference type="PANTHER" id="PTHR42844">
    <property type="entry name" value="DIHYDRONEOPTERIN ALDOLASE 1-RELATED"/>
    <property type="match status" value="1"/>
</dbReference>
<dbReference type="GO" id="GO:0004150">
    <property type="term" value="F:dihydroneopterin aldolase activity"/>
    <property type="evidence" value="ECO:0007669"/>
    <property type="project" value="UniProtKB-UniRule"/>
</dbReference>
<dbReference type="GO" id="GO:0005737">
    <property type="term" value="C:cytoplasm"/>
    <property type="evidence" value="ECO:0007669"/>
    <property type="project" value="TreeGrafter"/>
</dbReference>
<gene>
    <name evidence="8" type="ORF">XD66_0967</name>
</gene>
<protein>
    <recommendedName>
        <fullName evidence="6">7,8-dihydroneopterin aldolase</fullName>
        <ecNumber evidence="6">4.1.2.25</ecNumber>
    </recommendedName>
</protein>
<dbReference type="GO" id="GO:0046654">
    <property type="term" value="P:tetrahydrofolate biosynthetic process"/>
    <property type="evidence" value="ECO:0007669"/>
    <property type="project" value="UniProtKB-UniRule"/>
</dbReference>
<dbReference type="InterPro" id="IPR006156">
    <property type="entry name" value="Dihydroneopterin_aldolase"/>
</dbReference>
<proteinExistence type="inferred from homology"/>
<dbReference type="Pfam" id="PF02152">
    <property type="entry name" value="FolB"/>
    <property type="match status" value="1"/>
</dbReference>
<evidence type="ECO:0000256" key="4">
    <source>
        <dbReference type="ARBA" id="ARBA00022909"/>
    </source>
</evidence>
<sequence length="128" mass="14101">MSGKKSCDRIIINGMEFYGYHGVLPAERELGQPFIIDLEISCDLKEAGESDDLAKTVDYNRVFEVVKGIVTGEPFSLIEALAERIAEAVLAEYPVAEVLVRVKKPHAPLKGTFSYVAVEIRRRGEGCG</sequence>
<feature type="domain" description="Dihydroneopterin aldolase/epimerase" evidence="7">
    <location>
        <begin position="10"/>
        <end position="122"/>
    </location>
</feature>
<dbReference type="SUPFAM" id="SSF55620">
    <property type="entry name" value="Tetrahydrobiopterin biosynthesis enzymes-like"/>
    <property type="match status" value="1"/>
</dbReference>
<comment type="similarity">
    <text evidence="3 6">Belongs to the DHNA family.</text>
</comment>
<dbReference type="PANTHER" id="PTHR42844:SF1">
    <property type="entry name" value="DIHYDRONEOPTERIN ALDOLASE 1-RELATED"/>
    <property type="match status" value="1"/>
</dbReference>
<evidence type="ECO:0000256" key="1">
    <source>
        <dbReference type="ARBA" id="ARBA00001353"/>
    </source>
</evidence>
<comment type="function">
    <text evidence="6">Catalyzes the conversion of 7,8-dihydroneopterin to 6-hydroxymethyl-7,8-dihydropterin.</text>
</comment>
<dbReference type="Proteomes" id="UP000053326">
    <property type="component" value="Unassembled WGS sequence"/>
</dbReference>
<evidence type="ECO:0000256" key="5">
    <source>
        <dbReference type="ARBA" id="ARBA00023239"/>
    </source>
</evidence>
<reference evidence="9" key="1">
    <citation type="journal article" date="2015" name="MBio">
        <title>Genome-Resolved Metagenomic Analysis Reveals Roles for Candidate Phyla and Other Microbial Community Members in Biogeochemical Transformations in Oil Reservoirs.</title>
        <authorList>
            <person name="Hu P."/>
            <person name="Tom L."/>
            <person name="Singh A."/>
            <person name="Thomas B.C."/>
            <person name="Baker B.J."/>
            <person name="Piceno Y.M."/>
            <person name="Andersen G.L."/>
            <person name="Banfield J.F."/>
        </authorList>
    </citation>
    <scope>NUCLEOTIDE SEQUENCE [LARGE SCALE GENOMIC DNA]</scope>
</reference>
<evidence type="ECO:0000313" key="8">
    <source>
        <dbReference type="EMBL" id="KUK36327.1"/>
    </source>
</evidence>
<dbReference type="NCBIfam" id="TIGR00526">
    <property type="entry name" value="folB_dom"/>
    <property type="match status" value="1"/>
</dbReference>